<protein>
    <submittedName>
        <fullName evidence="2">Uncharacterized protein</fullName>
    </submittedName>
</protein>
<evidence type="ECO:0000313" key="3">
    <source>
        <dbReference type="Proteomes" id="UP000322699"/>
    </source>
</evidence>
<dbReference type="RefSeq" id="WP_149752785.1">
    <property type="nucleotide sequence ID" value="NZ_LWSK01000019.1"/>
</dbReference>
<dbReference type="OrthoDB" id="8772062at2"/>
<keyword evidence="3" id="KW-1185">Reference proteome</keyword>
<reference evidence="2 3" key="1">
    <citation type="submission" date="2019-08" db="EMBL/GenBank/DDBJ databases">
        <title>Deep-cultivation of Planctomycetes and their phenomic and genomic characterization uncovers novel biology.</title>
        <authorList>
            <person name="Wiegand S."/>
            <person name="Jogler M."/>
            <person name="Boedeker C."/>
            <person name="Pinto D."/>
            <person name="Vollmers J."/>
            <person name="Rivas-Marin E."/>
            <person name="Kohn T."/>
            <person name="Peeters S.H."/>
            <person name="Heuer A."/>
            <person name="Rast P."/>
            <person name="Oberbeckmann S."/>
            <person name="Bunk B."/>
            <person name="Jeske O."/>
            <person name="Meyerdierks A."/>
            <person name="Storesund J.E."/>
            <person name="Kallscheuer N."/>
            <person name="Luecker S."/>
            <person name="Lage O.M."/>
            <person name="Pohl T."/>
            <person name="Merkel B.J."/>
            <person name="Hornburger P."/>
            <person name="Mueller R.-W."/>
            <person name="Bruemmer F."/>
            <person name="Labrenz M."/>
            <person name="Spormann A.M."/>
            <person name="Op Den Camp H."/>
            <person name="Overmann J."/>
            <person name="Amann R."/>
            <person name="Jetten M.S.M."/>
            <person name="Mascher T."/>
            <person name="Medema M.H."/>
            <person name="Devos D.P."/>
            <person name="Kaster A.-K."/>
            <person name="Ovreas L."/>
            <person name="Rohde M."/>
            <person name="Galperin M.Y."/>
            <person name="Jogler C."/>
        </authorList>
    </citation>
    <scope>NUCLEOTIDE SEQUENCE [LARGE SCALE GENOMIC DNA]</scope>
    <source>
        <strain evidence="2 3">LF1</strain>
    </source>
</reference>
<dbReference type="EMBL" id="VRLW01000001">
    <property type="protein sequence ID" value="KAA1260237.1"/>
    <property type="molecule type" value="Genomic_DNA"/>
</dbReference>
<gene>
    <name evidence="2" type="ORF">LF1_27760</name>
</gene>
<name>A0A5B1CGB7_9BACT</name>
<proteinExistence type="predicted"/>
<evidence type="ECO:0000256" key="1">
    <source>
        <dbReference type="SAM" id="SignalP"/>
    </source>
</evidence>
<comment type="caution">
    <text evidence="2">The sequence shown here is derived from an EMBL/GenBank/DDBJ whole genome shotgun (WGS) entry which is preliminary data.</text>
</comment>
<evidence type="ECO:0000313" key="2">
    <source>
        <dbReference type="EMBL" id="KAA1260237.1"/>
    </source>
</evidence>
<dbReference type="AlphaFoldDB" id="A0A5B1CGB7"/>
<sequence length="263" mass="30388" precursor="true">MRMWLVSCMFLVAAMSHADEWSPPEDPDPTLILREASADATSGDYARALAKHLWYHENATKLQRSQSGVRRSFALSYWLKLGEAYPPALEKFREIRDETEKRIRDEDQVRVQFDDFHDFTAMNRVLREPERTVKAFKWLSETDSEDASRVYGISEPALINQKEYALCGKYIEPEKQVDRIEDHYERGLKSAEKFGKRHLDYVEKKIVNESALLVAILVQNNRTEEAVDAATKLKSLVSEGELRKKLTKEIDRALSGTVPKPWP</sequence>
<feature type="chain" id="PRO_5022950412" evidence="1">
    <location>
        <begin position="19"/>
        <end position="263"/>
    </location>
</feature>
<feature type="signal peptide" evidence="1">
    <location>
        <begin position="1"/>
        <end position="18"/>
    </location>
</feature>
<keyword evidence="1" id="KW-0732">Signal</keyword>
<dbReference type="Proteomes" id="UP000322699">
    <property type="component" value="Unassembled WGS sequence"/>
</dbReference>
<accession>A0A5B1CGB7</accession>
<organism evidence="2 3">
    <name type="scientific">Rubripirellula obstinata</name>
    <dbReference type="NCBI Taxonomy" id="406547"/>
    <lineage>
        <taxon>Bacteria</taxon>
        <taxon>Pseudomonadati</taxon>
        <taxon>Planctomycetota</taxon>
        <taxon>Planctomycetia</taxon>
        <taxon>Pirellulales</taxon>
        <taxon>Pirellulaceae</taxon>
        <taxon>Rubripirellula</taxon>
    </lineage>
</organism>